<dbReference type="PANTHER" id="PTHR43292">
    <property type="entry name" value="ACYL-COA DEHYDROGENASE"/>
    <property type="match status" value="1"/>
</dbReference>
<dbReference type="SUPFAM" id="SSF47203">
    <property type="entry name" value="Acyl-CoA dehydrogenase C-terminal domain-like"/>
    <property type="match status" value="1"/>
</dbReference>
<dbReference type="AlphaFoldDB" id="A0A2S8B926"/>
<name>A0A2S8B926_9SPHN</name>
<dbReference type="OrthoDB" id="9780544at2"/>
<dbReference type="RefSeq" id="WP_105999006.1">
    <property type="nucleotide sequence ID" value="NZ_CM009578.1"/>
</dbReference>
<feature type="domain" description="Acyl-CoA dehydrogenase/oxidase C-terminal" evidence="7">
    <location>
        <begin position="231"/>
        <end position="390"/>
    </location>
</feature>
<comment type="cofactor">
    <cofactor evidence="1 6">
        <name>FAD</name>
        <dbReference type="ChEBI" id="CHEBI:57692"/>
    </cofactor>
</comment>
<dbReference type="GO" id="GO:0016627">
    <property type="term" value="F:oxidoreductase activity, acting on the CH-CH group of donors"/>
    <property type="evidence" value="ECO:0007669"/>
    <property type="project" value="InterPro"/>
</dbReference>
<evidence type="ECO:0000259" key="8">
    <source>
        <dbReference type="Pfam" id="PF02770"/>
    </source>
</evidence>
<evidence type="ECO:0000256" key="3">
    <source>
        <dbReference type="ARBA" id="ARBA00022630"/>
    </source>
</evidence>
<dbReference type="FunFam" id="2.40.110.10:FF:000002">
    <property type="entry name" value="Acyl-CoA dehydrogenase fadE12"/>
    <property type="match status" value="1"/>
</dbReference>
<dbReference type="Gene3D" id="1.20.140.10">
    <property type="entry name" value="Butyryl-CoA Dehydrogenase, subunit A, domain 3"/>
    <property type="match status" value="1"/>
</dbReference>
<accession>A0A2S8B926</accession>
<dbReference type="GO" id="GO:0050660">
    <property type="term" value="F:flavin adenine dinucleotide binding"/>
    <property type="evidence" value="ECO:0007669"/>
    <property type="project" value="InterPro"/>
</dbReference>
<dbReference type="InterPro" id="IPR037069">
    <property type="entry name" value="AcylCoA_DH/ox_N_sf"/>
</dbReference>
<feature type="domain" description="Acyl-CoA oxidase/dehydrogenase middle" evidence="8">
    <location>
        <begin position="125"/>
        <end position="219"/>
    </location>
</feature>
<gene>
    <name evidence="10" type="ORF">CVO77_10510</name>
</gene>
<dbReference type="PANTHER" id="PTHR43292:SF3">
    <property type="entry name" value="ACYL-COA DEHYDROGENASE FADE29"/>
    <property type="match status" value="1"/>
</dbReference>
<keyword evidence="4 6" id="KW-0274">FAD</keyword>
<dbReference type="InterPro" id="IPR046373">
    <property type="entry name" value="Acyl-CoA_Oxase/DH_mid-dom_sf"/>
</dbReference>
<reference evidence="11" key="1">
    <citation type="submission" date="2017-11" db="EMBL/GenBank/DDBJ databases">
        <title>The complete genome sequence of Sphingopyxis pomeranensis sp. nov. strain WS5A3p.</title>
        <authorList>
            <person name="Kaminski M.A."/>
        </authorList>
    </citation>
    <scope>NUCLEOTIDE SEQUENCE [LARGE SCALE GENOMIC DNA]</scope>
    <source>
        <strain evidence="11">WS5A3p</strain>
    </source>
</reference>
<dbReference type="GO" id="GO:0005886">
    <property type="term" value="C:plasma membrane"/>
    <property type="evidence" value="ECO:0007669"/>
    <property type="project" value="TreeGrafter"/>
</dbReference>
<dbReference type="InterPro" id="IPR052161">
    <property type="entry name" value="Mycobact_Acyl-CoA_DH"/>
</dbReference>
<evidence type="ECO:0000313" key="11">
    <source>
        <dbReference type="Proteomes" id="UP000238954"/>
    </source>
</evidence>
<keyword evidence="11" id="KW-1185">Reference proteome</keyword>
<dbReference type="InterPro" id="IPR009075">
    <property type="entry name" value="AcylCo_DH/oxidase_C"/>
</dbReference>
<dbReference type="InterPro" id="IPR009100">
    <property type="entry name" value="AcylCoA_DH/oxidase_NM_dom_sf"/>
</dbReference>
<protein>
    <submittedName>
        <fullName evidence="10">Acyl-CoA dehydrogenase</fullName>
    </submittedName>
</protein>
<dbReference type="InterPro" id="IPR036250">
    <property type="entry name" value="AcylCo_DH-like_C"/>
</dbReference>
<dbReference type="Gene3D" id="1.10.540.10">
    <property type="entry name" value="Acyl-CoA dehydrogenase/oxidase, N-terminal domain"/>
    <property type="match status" value="1"/>
</dbReference>
<keyword evidence="5 6" id="KW-0560">Oxidoreductase</keyword>
<evidence type="ECO:0000256" key="4">
    <source>
        <dbReference type="ARBA" id="ARBA00022827"/>
    </source>
</evidence>
<dbReference type="InterPro" id="IPR013786">
    <property type="entry name" value="AcylCoA_DH/ox_N"/>
</dbReference>
<dbReference type="Pfam" id="PF02770">
    <property type="entry name" value="Acyl-CoA_dh_M"/>
    <property type="match status" value="1"/>
</dbReference>
<feature type="domain" description="Acyl-CoA dehydrogenase/oxidase N-terminal" evidence="9">
    <location>
        <begin position="7"/>
        <end position="121"/>
    </location>
</feature>
<proteinExistence type="inferred from homology"/>
<evidence type="ECO:0000259" key="9">
    <source>
        <dbReference type="Pfam" id="PF02771"/>
    </source>
</evidence>
<dbReference type="SUPFAM" id="SSF56645">
    <property type="entry name" value="Acyl-CoA dehydrogenase NM domain-like"/>
    <property type="match status" value="1"/>
</dbReference>
<evidence type="ECO:0000256" key="1">
    <source>
        <dbReference type="ARBA" id="ARBA00001974"/>
    </source>
</evidence>
<dbReference type="Pfam" id="PF02771">
    <property type="entry name" value="Acyl-CoA_dh_N"/>
    <property type="match status" value="1"/>
</dbReference>
<dbReference type="EMBL" id="PHFW01000002">
    <property type="protein sequence ID" value="PQM28840.1"/>
    <property type="molecule type" value="Genomic_DNA"/>
</dbReference>
<evidence type="ECO:0000256" key="5">
    <source>
        <dbReference type="ARBA" id="ARBA00023002"/>
    </source>
</evidence>
<evidence type="ECO:0000313" key="10">
    <source>
        <dbReference type="EMBL" id="PQM28840.1"/>
    </source>
</evidence>
<evidence type="ECO:0000256" key="6">
    <source>
        <dbReference type="RuleBase" id="RU362125"/>
    </source>
</evidence>
<comment type="caution">
    <text evidence="10">The sequence shown here is derived from an EMBL/GenBank/DDBJ whole genome shotgun (WGS) entry which is preliminary data.</text>
</comment>
<dbReference type="Pfam" id="PF00441">
    <property type="entry name" value="Acyl-CoA_dh_1"/>
    <property type="match status" value="1"/>
</dbReference>
<keyword evidence="3 6" id="KW-0285">Flavoprotein</keyword>
<sequence>MNLDLAPEDRAFQQEVRAFFADSIPEEWKTTIRAGLRLSPATLTAYQRRLADRGWGAPTWPKEYGGTGWTPQQLYIFWSEASAADAPSQFHQGLELIGPIIFTYGSQAQKDFYLPRIITGEDWWCQGYSEPGAGSDLAALRTRAAREGDDYVINGHKMWTSYAHVATRMFLLARTSAEARRQQGISLMLVDMDTPGIRISPIRTLDEKYHTNEVFLDDVRISAANLVGEEGMGWNYGKVLLDRERMVAAATAMFLPQTLRAVREAASRRRTANGPLIDKPEFRAKLAQVEIEAMAVQAMVLRLMADAATGADSGPRGSMVKLRWSELTQQATALWVEALGPKAQHFAALDDASALPRDMPLALQGALYSRVTSIYGGSSEIQRNIIARRALGL</sequence>
<evidence type="ECO:0000259" key="7">
    <source>
        <dbReference type="Pfam" id="PF00441"/>
    </source>
</evidence>
<dbReference type="InterPro" id="IPR006091">
    <property type="entry name" value="Acyl-CoA_Oxase/DH_mid-dom"/>
</dbReference>
<comment type="similarity">
    <text evidence="2 6">Belongs to the acyl-CoA dehydrogenase family.</text>
</comment>
<dbReference type="Proteomes" id="UP000238954">
    <property type="component" value="Chromosome"/>
</dbReference>
<evidence type="ECO:0000256" key="2">
    <source>
        <dbReference type="ARBA" id="ARBA00009347"/>
    </source>
</evidence>
<organism evidence="10 11">
    <name type="scientific">Sphingopyxis lindanitolerans</name>
    <dbReference type="NCBI Taxonomy" id="2054227"/>
    <lineage>
        <taxon>Bacteria</taxon>
        <taxon>Pseudomonadati</taxon>
        <taxon>Pseudomonadota</taxon>
        <taxon>Alphaproteobacteria</taxon>
        <taxon>Sphingomonadales</taxon>
        <taxon>Sphingomonadaceae</taxon>
        <taxon>Sphingopyxis</taxon>
    </lineage>
</organism>
<dbReference type="Gene3D" id="2.40.110.10">
    <property type="entry name" value="Butyryl-CoA Dehydrogenase, subunit A, domain 2"/>
    <property type="match status" value="1"/>
</dbReference>